<keyword evidence="10" id="KW-0443">Lipid metabolism</keyword>
<evidence type="ECO:0000256" key="9">
    <source>
        <dbReference type="ARBA" id="ARBA00022842"/>
    </source>
</evidence>
<evidence type="ECO:0000256" key="12">
    <source>
        <dbReference type="ARBA" id="ARBA00023264"/>
    </source>
</evidence>
<dbReference type="InterPro" id="IPR017438">
    <property type="entry name" value="ATP-NAD_kinase_N"/>
</dbReference>
<evidence type="ECO:0000256" key="1">
    <source>
        <dbReference type="ARBA" id="ARBA00001946"/>
    </source>
</evidence>
<keyword evidence="11" id="KW-0594">Phospholipid biosynthesis</keyword>
<organism evidence="14 15">
    <name type="scientific">Alkalicella caledoniensis</name>
    <dbReference type="NCBI Taxonomy" id="2731377"/>
    <lineage>
        <taxon>Bacteria</taxon>
        <taxon>Bacillati</taxon>
        <taxon>Bacillota</taxon>
        <taxon>Clostridia</taxon>
        <taxon>Eubacteriales</taxon>
        <taxon>Proteinivoracaceae</taxon>
        <taxon>Alkalicella</taxon>
    </lineage>
</organism>
<dbReference type="PANTHER" id="PTHR12358:SF106">
    <property type="entry name" value="LIPID KINASE YEGS"/>
    <property type="match status" value="1"/>
</dbReference>
<dbReference type="InterPro" id="IPR016064">
    <property type="entry name" value="NAD/diacylglycerol_kinase_sf"/>
</dbReference>
<dbReference type="GO" id="GO:0008654">
    <property type="term" value="P:phospholipid biosynthetic process"/>
    <property type="evidence" value="ECO:0007669"/>
    <property type="project" value="UniProtKB-KW"/>
</dbReference>
<name>A0A7G9WAA6_ALKCA</name>
<dbReference type="GO" id="GO:0046872">
    <property type="term" value="F:metal ion binding"/>
    <property type="evidence" value="ECO:0007669"/>
    <property type="project" value="UniProtKB-KW"/>
</dbReference>
<dbReference type="AlphaFoldDB" id="A0A7G9WAA6"/>
<keyword evidence="3" id="KW-0444">Lipid biosynthesis</keyword>
<keyword evidence="9" id="KW-0460">Magnesium</keyword>
<evidence type="ECO:0000256" key="7">
    <source>
        <dbReference type="ARBA" id="ARBA00022777"/>
    </source>
</evidence>
<comment type="cofactor">
    <cofactor evidence="1">
        <name>Mg(2+)</name>
        <dbReference type="ChEBI" id="CHEBI:18420"/>
    </cofactor>
</comment>
<evidence type="ECO:0000256" key="8">
    <source>
        <dbReference type="ARBA" id="ARBA00022840"/>
    </source>
</evidence>
<keyword evidence="15" id="KW-1185">Reference proteome</keyword>
<dbReference type="EMBL" id="CP058559">
    <property type="protein sequence ID" value="QNO15618.1"/>
    <property type="molecule type" value="Genomic_DNA"/>
</dbReference>
<evidence type="ECO:0000259" key="13">
    <source>
        <dbReference type="PROSITE" id="PS50146"/>
    </source>
</evidence>
<evidence type="ECO:0000313" key="14">
    <source>
        <dbReference type="EMBL" id="QNO15618.1"/>
    </source>
</evidence>
<gene>
    <name evidence="14" type="ORF">HYG86_12960</name>
</gene>
<evidence type="ECO:0000256" key="10">
    <source>
        <dbReference type="ARBA" id="ARBA00023098"/>
    </source>
</evidence>
<dbReference type="InterPro" id="IPR050187">
    <property type="entry name" value="Lipid_Phosphate_FormReg"/>
</dbReference>
<dbReference type="Gene3D" id="2.60.200.40">
    <property type="match status" value="1"/>
</dbReference>
<dbReference type="RefSeq" id="WP_213166024.1">
    <property type="nucleotide sequence ID" value="NZ_CP058559.1"/>
</dbReference>
<dbReference type="Pfam" id="PF00781">
    <property type="entry name" value="DAGK_cat"/>
    <property type="match status" value="1"/>
</dbReference>
<protein>
    <submittedName>
        <fullName evidence="14">YegS/Rv2252/BmrU family lipid kinase</fullName>
    </submittedName>
</protein>
<evidence type="ECO:0000256" key="5">
    <source>
        <dbReference type="ARBA" id="ARBA00022723"/>
    </source>
</evidence>
<proteinExistence type="inferred from homology"/>
<evidence type="ECO:0000256" key="6">
    <source>
        <dbReference type="ARBA" id="ARBA00022741"/>
    </source>
</evidence>
<dbReference type="SMART" id="SM00046">
    <property type="entry name" value="DAGKc"/>
    <property type="match status" value="1"/>
</dbReference>
<dbReference type="InterPro" id="IPR045540">
    <property type="entry name" value="YegS/DAGK_C"/>
</dbReference>
<dbReference type="PROSITE" id="PS50146">
    <property type="entry name" value="DAGK"/>
    <property type="match status" value="1"/>
</dbReference>
<dbReference type="GO" id="GO:0005524">
    <property type="term" value="F:ATP binding"/>
    <property type="evidence" value="ECO:0007669"/>
    <property type="project" value="UniProtKB-KW"/>
</dbReference>
<evidence type="ECO:0000256" key="4">
    <source>
        <dbReference type="ARBA" id="ARBA00022679"/>
    </source>
</evidence>
<dbReference type="SUPFAM" id="SSF111331">
    <property type="entry name" value="NAD kinase/diacylglycerol kinase-like"/>
    <property type="match status" value="1"/>
</dbReference>
<dbReference type="PANTHER" id="PTHR12358">
    <property type="entry name" value="SPHINGOSINE KINASE"/>
    <property type="match status" value="1"/>
</dbReference>
<keyword evidence="5" id="KW-0479">Metal-binding</keyword>
<evidence type="ECO:0000256" key="3">
    <source>
        <dbReference type="ARBA" id="ARBA00022516"/>
    </source>
</evidence>
<evidence type="ECO:0000313" key="15">
    <source>
        <dbReference type="Proteomes" id="UP000516160"/>
    </source>
</evidence>
<dbReference type="NCBIfam" id="TIGR00147">
    <property type="entry name" value="YegS/Rv2252/BmrU family lipid kinase"/>
    <property type="match status" value="1"/>
</dbReference>
<accession>A0A7G9WAA6</accession>
<dbReference type="GO" id="GO:0004143">
    <property type="term" value="F:ATP-dependent diacylglycerol kinase activity"/>
    <property type="evidence" value="ECO:0007669"/>
    <property type="project" value="TreeGrafter"/>
</dbReference>
<dbReference type="Pfam" id="PF19279">
    <property type="entry name" value="YegS_C"/>
    <property type="match status" value="1"/>
</dbReference>
<comment type="similarity">
    <text evidence="2">Belongs to the diacylglycerol/lipid kinase family.</text>
</comment>
<dbReference type="Gene3D" id="3.40.50.10330">
    <property type="entry name" value="Probable inorganic polyphosphate/atp-NAD kinase, domain 1"/>
    <property type="match status" value="1"/>
</dbReference>
<keyword evidence="12" id="KW-1208">Phospholipid metabolism</keyword>
<sequence>MKRLLLIYNPVSGKGSFKNRIDYTIDALQKNDFLVTPYRLSANENVGELLEKLDISNFQGIIAAGGDGTLNAVVSGIIQKKIKIPLGIIPVGTSNDFANHLGIKRGLDKALDKIIAGETKYIDVGTINNKTFINVVSVGNLTSIAHKTNVVVKNNLGKLAYYINVLGQYPIFKPFKLTIEVDGTQHHEDALLFFVLNSPCAGGFKNLAPHAKVDDGKLDVLVIKNCNAFEKLSLFLKVIKGEHHSDDCALYFQADKLLVECEDVVETDMDGEKGPDFPLEISCETQLKIYC</sequence>
<evidence type="ECO:0000256" key="2">
    <source>
        <dbReference type="ARBA" id="ARBA00005983"/>
    </source>
</evidence>
<keyword evidence="7 14" id="KW-0418">Kinase</keyword>
<evidence type="ECO:0000256" key="11">
    <source>
        <dbReference type="ARBA" id="ARBA00023209"/>
    </source>
</evidence>
<dbReference type="GO" id="GO:0005886">
    <property type="term" value="C:plasma membrane"/>
    <property type="evidence" value="ECO:0007669"/>
    <property type="project" value="TreeGrafter"/>
</dbReference>
<reference evidence="14 15" key="1">
    <citation type="submission" date="2020-07" db="EMBL/GenBank/DDBJ databases">
        <title>Alkalicella. sp. LB2 genome.</title>
        <authorList>
            <person name="Postec A."/>
            <person name="Quemeneur M."/>
        </authorList>
    </citation>
    <scope>NUCLEOTIDE SEQUENCE [LARGE SCALE GENOMIC DNA]</scope>
    <source>
        <strain evidence="14 15">LB2</strain>
    </source>
</reference>
<dbReference type="InterPro" id="IPR001206">
    <property type="entry name" value="Diacylglycerol_kinase_cat_dom"/>
</dbReference>
<keyword evidence="8" id="KW-0067">ATP-binding</keyword>
<keyword evidence="4" id="KW-0808">Transferase</keyword>
<feature type="domain" description="DAGKc" evidence="13">
    <location>
        <begin position="1"/>
        <end position="131"/>
    </location>
</feature>
<dbReference type="Proteomes" id="UP000516160">
    <property type="component" value="Chromosome"/>
</dbReference>
<dbReference type="InterPro" id="IPR005218">
    <property type="entry name" value="Diacylglycerol/lipid_kinase"/>
</dbReference>
<dbReference type="KEGG" id="acae:HYG86_12960"/>
<keyword evidence="6" id="KW-0547">Nucleotide-binding</keyword>